<dbReference type="Pfam" id="PF01850">
    <property type="entry name" value="PIN"/>
    <property type="match status" value="1"/>
</dbReference>
<keyword evidence="3" id="KW-0479">Metal-binding</keyword>
<reference evidence="8 9" key="1">
    <citation type="journal article" date="2019" name="Int. J. Syst. Evol. Microbiol.">
        <title>The Global Catalogue of Microorganisms (GCM) 10K type strain sequencing project: providing services to taxonomists for standard genome sequencing and annotation.</title>
        <authorList>
            <consortium name="The Broad Institute Genomics Platform"/>
            <consortium name="The Broad Institute Genome Sequencing Center for Infectious Disease"/>
            <person name="Wu L."/>
            <person name="Ma J."/>
        </authorList>
    </citation>
    <scope>NUCLEOTIDE SEQUENCE [LARGE SCALE GENOMIC DNA]</scope>
    <source>
        <strain evidence="8 9">GX26</strain>
    </source>
</reference>
<evidence type="ECO:0000256" key="4">
    <source>
        <dbReference type="ARBA" id="ARBA00022801"/>
    </source>
</evidence>
<dbReference type="Gene3D" id="3.40.50.1010">
    <property type="entry name" value="5'-nuclease"/>
    <property type="match status" value="1"/>
</dbReference>
<dbReference type="InterPro" id="IPR002716">
    <property type="entry name" value="PIN_dom"/>
</dbReference>
<keyword evidence="4" id="KW-0378">Hydrolase</keyword>
<dbReference type="SUPFAM" id="SSF88723">
    <property type="entry name" value="PIN domain-like"/>
    <property type="match status" value="1"/>
</dbReference>
<evidence type="ECO:0000256" key="1">
    <source>
        <dbReference type="ARBA" id="ARBA00001946"/>
    </source>
</evidence>
<dbReference type="GO" id="GO:0016787">
    <property type="term" value="F:hydrolase activity"/>
    <property type="evidence" value="ECO:0007669"/>
    <property type="project" value="UniProtKB-KW"/>
</dbReference>
<dbReference type="GO" id="GO:0004518">
    <property type="term" value="F:nuclease activity"/>
    <property type="evidence" value="ECO:0007669"/>
    <property type="project" value="UniProtKB-KW"/>
</dbReference>
<evidence type="ECO:0000259" key="7">
    <source>
        <dbReference type="Pfam" id="PF01850"/>
    </source>
</evidence>
<keyword evidence="5" id="KW-0460">Magnesium</keyword>
<feature type="domain" description="PIN" evidence="7">
    <location>
        <begin position="3"/>
        <end position="114"/>
    </location>
</feature>
<dbReference type="RefSeq" id="WP_336349226.1">
    <property type="nucleotide sequence ID" value="NZ_JAZAQL010000001.1"/>
</dbReference>
<evidence type="ECO:0000256" key="6">
    <source>
        <dbReference type="ARBA" id="ARBA00038093"/>
    </source>
</evidence>
<evidence type="ECO:0000256" key="3">
    <source>
        <dbReference type="ARBA" id="ARBA00022723"/>
    </source>
</evidence>
<dbReference type="InterPro" id="IPR050556">
    <property type="entry name" value="Type_II_TA_system_RNase"/>
</dbReference>
<dbReference type="Proteomes" id="UP001596395">
    <property type="component" value="Unassembled WGS sequence"/>
</dbReference>
<evidence type="ECO:0000256" key="2">
    <source>
        <dbReference type="ARBA" id="ARBA00022722"/>
    </source>
</evidence>
<sequence length="129" mass="14245">MTFLDTSTIIQYLRGDREVKDYIEDRKPWLTSTICVFEVINGRVGAGETYMVEVRKDFAGVHALDLTEEIALEAGRLQDELVTDGSRLATADLLIAATARSTGDELVVADADFQTDVLEDAMTVTNLRS</sequence>
<comment type="caution">
    <text evidence="8">The sequence shown here is derived from an EMBL/GenBank/DDBJ whole genome shotgun (WGS) entry which is preliminary data.</text>
</comment>
<dbReference type="PANTHER" id="PTHR33653">
    <property type="entry name" value="RIBONUCLEASE VAPC2"/>
    <property type="match status" value="1"/>
</dbReference>
<organism evidence="8 9">
    <name type="scientific">Halorubellus litoreus</name>
    <dbReference type="NCBI Taxonomy" id="755308"/>
    <lineage>
        <taxon>Archaea</taxon>
        <taxon>Methanobacteriati</taxon>
        <taxon>Methanobacteriota</taxon>
        <taxon>Stenosarchaea group</taxon>
        <taxon>Halobacteria</taxon>
        <taxon>Halobacteriales</taxon>
        <taxon>Halorubellaceae</taxon>
        <taxon>Halorubellus</taxon>
    </lineage>
</organism>
<dbReference type="AlphaFoldDB" id="A0ABD5VDI8"/>
<comment type="cofactor">
    <cofactor evidence="1">
        <name>Mg(2+)</name>
        <dbReference type="ChEBI" id="CHEBI:18420"/>
    </cofactor>
</comment>
<gene>
    <name evidence="8" type="ORF">ACFQGB_05115</name>
</gene>
<dbReference type="PANTHER" id="PTHR33653:SF1">
    <property type="entry name" value="RIBONUCLEASE VAPC2"/>
    <property type="match status" value="1"/>
</dbReference>
<protein>
    <submittedName>
        <fullName evidence="8">PIN domain-containing protein</fullName>
    </submittedName>
</protein>
<keyword evidence="2" id="KW-0540">Nuclease</keyword>
<evidence type="ECO:0000256" key="5">
    <source>
        <dbReference type="ARBA" id="ARBA00022842"/>
    </source>
</evidence>
<dbReference type="InterPro" id="IPR029060">
    <property type="entry name" value="PIN-like_dom_sf"/>
</dbReference>
<comment type="similarity">
    <text evidence="6">Belongs to the PINc/VapC protein family.</text>
</comment>
<accession>A0ABD5VDI8</accession>
<dbReference type="EMBL" id="JBHSXN010000001">
    <property type="protein sequence ID" value="MFC6952235.1"/>
    <property type="molecule type" value="Genomic_DNA"/>
</dbReference>
<keyword evidence="9" id="KW-1185">Reference proteome</keyword>
<dbReference type="GO" id="GO:0046872">
    <property type="term" value="F:metal ion binding"/>
    <property type="evidence" value="ECO:0007669"/>
    <property type="project" value="UniProtKB-KW"/>
</dbReference>
<evidence type="ECO:0000313" key="8">
    <source>
        <dbReference type="EMBL" id="MFC6952235.1"/>
    </source>
</evidence>
<proteinExistence type="inferred from homology"/>
<name>A0ABD5VDI8_9EURY</name>
<evidence type="ECO:0000313" key="9">
    <source>
        <dbReference type="Proteomes" id="UP001596395"/>
    </source>
</evidence>